<feature type="compositionally biased region" description="Low complexity" evidence="3">
    <location>
        <begin position="119"/>
        <end position="159"/>
    </location>
</feature>
<dbReference type="CDD" id="cd13925">
    <property type="entry name" value="RPF"/>
    <property type="match status" value="1"/>
</dbReference>
<feature type="signal peptide" evidence="4">
    <location>
        <begin position="1"/>
        <end position="26"/>
    </location>
</feature>
<keyword evidence="4" id="KW-0732">Signal</keyword>
<dbReference type="PANTHER" id="PTHR34700">
    <property type="entry name" value="POTASSIUM BINDING PROTEIN KBP"/>
    <property type="match status" value="1"/>
</dbReference>
<dbReference type="InterPro" id="IPR010618">
    <property type="entry name" value="RPF"/>
</dbReference>
<sequence>MRAAVVGGALLAAPVAGLVTANSASAADVATWDKVAQCESGGNWSINTGNGFYGGLQFTSSTWAAFGGTAYAAQANLATKAQQIAVAEKVLASQGPGAWPVCSVKAGLTKGGTPAQVDTSAGSSSSTSTSKSTSSNSSASSSSTSSKSNTAAADTSAKASRSETRAQAPKAQESAPAKQDAPKQAPKDKPAAAANTAKGSYTVKSGDTLSKIAAGLGVDWHSLYNNNTGVVGGNPDLIFPGQVLSV</sequence>
<dbReference type="PROSITE" id="PS51782">
    <property type="entry name" value="LYSM"/>
    <property type="match status" value="1"/>
</dbReference>
<dbReference type="GO" id="GO:0016787">
    <property type="term" value="F:hydrolase activity"/>
    <property type="evidence" value="ECO:0007669"/>
    <property type="project" value="UniProtKB-KW"/>
</dbReference>
<evidence type="ECO:0000256" key="2">
    <source>
        <dbReference type="ARBA" id="ARBA00022801"/>
    </source>
</evidence>
<dbReference type="SMART" id="SM00257">
    <property type="entry name" value="LysM"/>
    <property type="match status" value="1"/>
</dbReference>
<dbReference type="SUPFAM" id="SSF53955">
    <property type="entry name" value="Lysozyme-like"/>
    <property type="match status" value="1"/>
</dbReference>
<dbReference type="CDD" id="cd00118">
    <property type="entry name" value="LysM"/>
    <property type="match status" value="1"/>
</dbReference>
<protein>
    <recommendedName>
        <fullName evidence="5">LysM domain-containing protein</fullName>
    </recommendedName>
</protein>
<comment type="caution">
    <text evidence="6">The sequence shown here is derived from an EMBL/GenBank/DDBJ whole genome shotgun (WGS) entry which is preliminary data.</text>
</comment>
<feature type="chain" id="PRO_5002217428" description="LysM domain-containing protein" evidence="4">
    <location>
        <begin position="27"/>
        <end position="246"/>
    </location>
</feature>
<keyword evidence="2" id="KW-0378">Hydrolase</keyword>
<feature type="compositionally biased region" description="Low complexity" evidence="3">
    <location>
        <begin position="175"/>
        <end position="184"/>
    </location>
</feature>
<evidence type="ECO:0000259" key="5">
    <source>
        <dbReference type="PROSITE" id="PS51782"/>
    </source>
</evidence>
<dbReference type="Proteomes" id="UP000032066">
    <property type="component" value="Unassembled WGS sequence"/>
</dbReference>
<organism evidence="6 7">
    <name type="scientific">Kitasatospora griseola</name>
    <name type="common">Streptomyces griseolosporeus</name>
    <dbReference type="NCBI Taxonomy" id="2064"/>
    <lineage>
        <taxon>Bacteria</taxon>
        <taxon>Bacillati</taxon>
        <taxon>Actinomycetota</taxon>
        <taxon>Actinomycetes</taxon>
        <taxon>Kitasatosporales</taxon>
        <taxon>Streptomycetaceae</taxon>
        <taxon>Kitasatospora</taxon>
    </lineage>
</organism>
<keyword evidence="7" id="KW-1185">Reference proteome</keyword>
<feature type="domain" description="LysM" evidence="5">
    <location>
        <begin position="199"/>
        <end position="246"/>
    </location>
</feature>
<dbReference type="SUPFAM" id="SSF54106">
    <property type="entry name" value="LysM domain"/>
    <property type="match status" value="1"/>
</dbReference>
<dbReference type="PATRIC" id="fig|2064.6.peg.2152"/>
<dbReference type="InterPro" id="IPR018392">
    <property type="entry name" value="LysM"/>
</dbReference>
<evidence type="ECO:0000313" key="7">
    <source>
        <dbReference type="Proteomes" id="UP000032066"/>
    </source>
</evidence>
<proteinExistence type="inferred from homology"/>
<dbReference type="EMBL" id="JXZB01000002">
    <property type="protein sequence ID" value="KIQ65910.1"/>
    <property type="molecule type" value="Genomic_DNA"/>
</dbReference>
<dbReference type="InterPro" id="IPR052196">
    <property type="entry name" value="Bact_Kbp"/>
</dbReference>
<dbReference type="InterPro" id="IPR023346">
    <property type="entry name" value="Lysozyme-like_dom_sf"/>
</dbReference>
<accession>A0A0D0NCF6</accession>
<dbReference type="InterPro" id="IPR036779">
    <property type="entry name" value="LysM_dom_sf"/>
</dbReference>
<comment type="similarity">
    <text evidence="1">Belongs to the transglycosylase family. Rpf subfamily.</text>
</comment>
<dbReference type="Pfam" id="PF01476">
    <property type="entry name" value="LysM"/>
    <property type="match status" value="1"/>
</dbReference>
<dbReference type="Pfam" id="PF06737">
    <property type="entry name" value="Transglycosylas"/>
    <property type="match status" value="1"/>
</dbReference>
<feature type="region of interest" description="Disordered" evidence="3">
    <location>
        <begin position="112"/>
        <end position="196"/>
    </location>
</feature>
<dbReference type="AlphaFoldDB" id="A0A0D0NCF6"/>
<reference evidence="6 7" key="1">
    <citation type="submission" date="2015-02" db="EMBL/GenBank/DDBJ databases">
        <title>Draft genome sequence of Kitasatospora griseola MF730-N6, a bafilomycin, terpentecin and satosporin producer.</title>
        <authorList>
            <person name="Arens J.C."/>
            <person name="Haltli B."/>
            <person name="Kerr R.G."/>
        </authorList>
    </citation>
    <scope>NUCLEOTIDE SEQUENCE [LARGE SCALE GENOMIC DNA]</scope>
    <source>
        <strain evidence="6 7">MF730-N6</strain>
    </source>
</reference>
<name>A0A0D0NCF6_KITGR</name>
<evidence type="ECO:0000256" key="3">
    <source>
        <dbReference type="SAM" id="MobiDB-lite"/>
    </source>
</evidence>
<dbReference type="STRING" id="2064.TR51_10140"/>
<evidence type="ECO:0000313" key="6">
    <source>
        <dbReference type="EMBL" id="KIQ65910.1"/>
    </source>
</evidence>
<dbReference type="PANTHER" id="PTHR34700:SF4">
    <property type="entry name" value="PHAGE-LIKE ELEMENT PBSX PROTEIN XKDP"/>
    <property type="match status" value="1"/>
</dbReference>
<dbReference type="Gene3D" id="1.10.530.10">
    <property type="match status" value="1"/>
</dbReference>
<evidence type="ECO:0000256" key="1">
    <source>
        <dbReference type="ARBA" id="ARBA00010830"/>
    </source>
</evidence>
<gene>
    <name evidence="6" type="ORF">TR51_10140</name>
</gene>
<dbReference type="Gene3D" id="3.10.350.10">
    <property type="entry name" value="LysM domain"/>
    <property type="match status" value="1"/>
</dbReference>
<evidence type="ECO:0000256" key="4">
    <source>
        <dbReference type="SAM" id="SignalP"/>
    </source>
</evidence>